<feature type="region of interest" description="Disordered" evidence="1">
    <location>
        <begin position="115"/>
        <end position="135"/>
    </location>
</feature>
<dbReference type="EMBL" id="JAEHOC010000066">
    <property type="protein sequence ID" value="KAG2424392.1"/>
    <property type="molecule type" value="Genomic_DNA"/>
</dbReference>
<gene>
    <name evidence="2" type="ORF">HXX76_014601</name>
</gene>
<evidence type="ECO:0000313" key="2">
    <source>
        <dbReference type="EMBL" id="KAG2424392.1"/>
    </source>
</evidence>
<evidence type="ECO:0000256" key="1">
    <source>
        <dbReference type="SAM" id="MobiDB-lite"/>
    </source>
</evidence>
<reference evidence="2" key="1">
    <citation type="journal article" date="2020" name="bioRxiv">
        <title>Comparative genomics of Chlamydomonas.</title>
        <authorList>
            <person name="Craig R.J."/>
            <person name="Hasan A.R."/>
            <person name="Ness R.W."/>
            <person name="Keightley P.D."/>
        </authorList>
    </citation>
    <scope>NUCLEOTIDE SEQUENCE</scope>
    <source>
        <strain evidence="2">SAG 7.73</strain>
    </source>
</reference>
<organism evidence="2 3">
    <name type="scientific">Chlamydomonas incerta</name>
    <dbReference type="NCBI Taxonomy" id="51695"/>
    <lineage>
        <taxon>Eukaryota</taxon>
        <taxon>Viridiplantae</taxon>
        <taxon>Chlorophyta</taxon>
        <taxon>core chlorophytes</taxon>
        <taxon>Chlorophyceae</taxon>
        <taxon>CS clade</taxon>
        <taxon>Chlamydomonadales</taxon>
        <taxon>Chlamydomonadaceae</taxon>
        <taxon>Chlamydomonas</taxon>
    </lineage>
</organism>
<accession>A0A835VPH6</accession>
<keyword evidence="3" id="KW-1185">Reference proteome</keyword>
<proteinExistence type="predicted"/>
<sequence length="135" mass="15566">MLDHGHEITFTPKRREKDRNGHWLDWCRKAFLELPGNQATTDELCAALQADTNIAPRLDQRLDTGRRSGARWRRNLIRALPRLLGVTKTGEKRGRLSVYHYDPEAGELLAAAAKRRRRSCTGKREASMPHLRQQQ</sequence>
<name>A0A835VPH6_CHLIN</name>
<protein>
    <submittedName>
        <fullName evidence="2">Uncharacterized protein</fullName>
    </submittedName>
</protein>
<comment type="caution">
    <text evidence="2">The sequence shown here is derived from an EMBL/GenBank/DDBJ whole genome shotgun (WGS) entry which is preliminary data.</text>
</comment>
<evidence type="ECO:0000313" key="3">
    <source>
        <dbReference type="Proteomes" id="UP000650467"/>
    </source>
</evidence>
<dbReference type="OrthoDB" id="546213at2759"/>
<dbReference type="AlphaFoldDB" id="A0A835VPH6"/>
<dbReference type="Proteomes" id="UP000650467">
    <property type="component" value="Unassembled WGS sequence"/>
</dbReference>